<dbReference type="InterPro" id="IPR000671">
    <property type="entry name" value="Peptidase_A31"/>
</dbReference>
<keyword evidence="3" id="KW-0064">Aspartyl protease</keyword>
<evidence type="ECO:0000313" key="6">
    <source>
        <dbReference type="Proteomes" id="UP001334732"/>
    </source>
</evidence>
<evidence type="ECO:0000256" key="1">
    <source>
        <dbReference type="ARBA" id="ARBA00006814"/>
    </source>
</evidence>
<dbReference type="RefSeq" id="WP_324781047.1">
    <property type="nucleotide sequence ID" value="NZ_CP141769.1"/>
</dbReference>
<dbReference type="SUPFAM" id="SSF53163">
    <property type="entry name" value="HybD-like"/>
    <property type="match status" value="1"/>
</dbReference>
<accession>A0ABZ1CNA6</accession>
<dbReference type="InterPro" id="IPR023430">
    <property type="entry name" value="Pept_HybD-like_dom_sf"/>
</dbReference>
<dbReference type="GO" id="GO:0008233">
    <property type="term" value="F:peptidase activity"/>
    <property type="evidence" value="ECO:0007669"/>
    <property type="project" value="UniProtKB-KW"/>
</dbReference>
<sequence>MKVRILGVGSPAGDDQAGWLVVDALLEAGVGTGERVVVAKLDRPGASLVPHLERCDWLILVDAMQGGGTPGEVRHFDEDDWPGYARGVSSHGFGVAEALALARALGSLPPRIDLYGIELGTAMPQAEPGPAVRASARHLAQRIAGSVAERA</sequence>
<dbReference type="EMBL" id="CP141769">
    <property type="protein sequence ID" value="WRS40520.1"/>
    <property type="molecule type" value="Genomic_DNA"/>
</dbReference>
<comment type="similarity">
    <text evidence="1">Belongs to the peptidase A31 family.</text>
</comment>
<dbReference type="Gene3D" id="3.40.50.1450">
    <property type="entry name" value="HybD-like"/>
    <property type="match status" value="1"/>
</dbReference>
<evidence type="ECO:0000313" key="5">
    <source>
        <dbReference type="EMBL" id="WRS40520.1"/>
    </source>
</evidence>
<organism evidence="5 6">
    <name type="scientific">Thiobacillus sedimenti</name>
    <dbReference type="NCBI Taxonomy" id="3110231"/>
    <lineage>
        <taxon>Bacteria</taxon>
        <taxon>Pseudomonadati</taxon>
        <taxon>Pseudomonadota</taxon>
        <taxon>Betaproteobacteria</taxon>
        <taxon>Nitrosomonadales</taxon>
        <taxon>Thiobacillaceae</taxon>
        <taxon>Thiobacillus</taxon>
    </lineage>
</organism>
<dbReference type="CDD" id="cd00518">
    <property type="entry name" value="H2MP"/>
    <property type="match status" value="1"/>
</dbReference>
<keyword evidence="4" id="KW-0378">Hydrolase</keyword>
<name>A0ABZ1CNA6_9PROT</name>
<dbReference type="GO" id="GO:0006508">
    <property type="term" value="P:proteolysis"/>
    <property type="evidence" value="ECO:0007669"/>
    <property type="project" value="UniProtKB-KW"/>
</dbReference>
<protein>
    <submittedName>
        <fullName evidence="5">Hydrogenase maturation protease</fullName>
    </submittedName>
</protein>
<dbReference type="PANTHER" id="PTHR30302:SF1">
    <property type="entry name" value="HYDROGENASE 2 MATURATION PROTEASE"/>
    <property type="match status" value="1"/>
</dbReference>
<dbReference type="Pfam" id="PF01750">
    <property type="entry name" value="HycI"/>
    <property type="match status" value="1"/>
</dbReference>
<keyword evidence="6" id="KW-1185">Reference proteome</keyword>
<keyword evidence="2 5" id="KW-0645">Protease</keyword>
<evidence type="ECO:0000256" key="2">
    <source>
        <dbReference type="ARBA" id="ARBA00022670"/>
    </source>
</evidence>
<evidence type="ECO:0000256" key="3">
    <source>
        <dbReference type="ARBA" id="ARBA00022750"/>
    </source>
</evidence>
<reference evidence="5 6" key="1">
    <citation type="submission" date="2023-12" db="EMBL/GenBank/DDBJ databases">
        <title>Thiobacillus sedimentum sp. nov., a chemolithoautotrophic sulfur-oxidizing bacterium isolated from freshwater sediment.</title>
        <authorList>
            <person name="Luo J."/>
            <person name="Dai C."/>
        </authorList>
    </citation>
    <scope>NUCLEOTIDE SEQUENCE [LARGE SCALE GENOMIC DNA]</scope>
    <source>
        <strain evidence="5 6">SCUT-2</strain>
    </source>
</reference>
<gene>
    <name evidence="5" type="ORF">VA613_06495</name>
</gene>
<proteinExistence type="inferred from homology"/>
<dbReference type="Proteomes" id="UP001334732">
    <property type="component" value="Chromosome"/>
</dbReference>
<evidence type="ECO:0000256" key="4">
    <source>
        <dbReference type="ARBA" id="ARBA00022801"/>
    </source>
</evidence>
<dbReference type="NCBIfam" id="TIGR00072">
    <property type="entry name" value="hydrog_prot"/>
    <property type="match status" value="1"/>
</dbReference>
<dbReference type="PANTHER" id="PTHR30302">
    <property type="entry name" value="HYDROGENASE 1 MATURATION PROTEASE"/>
    <property type="match status" value="1"/>
</dbReference>